<dbReference type="RefSeq" id="WP_086943803.1">
    <property type="nucleotide sequence ID" value="NZ_FONM01000015.1"/>
</dbReference>
<dbReference type="GO" id="GO:0005737">
    <property type="term" value="C:cytoplasm"/>
    <property type="evidence" value="ECO:0007669"/>
    <property type="project" value="UniProtKB-SubCell"/>
</dbReference>
<reference evidence="11" key="1">
    <citation type="submission" date="2016-04" db="EMBL/GenBank/DDBJ databases">
        <authorList>
            <person name="Strepis N."/>
        </authorList>
    </citation>
    <scope>NUCLEOTIDE SEQUENCE [LARGE SCALE GENOMIC DNA]</scope>
</reference>
<comment type="similarity">
    <text evidence="8">Belongs to the P-Pant transferase superfamily. AcpS family.</text>
</comment>
<dbReference type="InterPro" id="IPR004568">
    <property type="entry name" value="Ppantetheine-prot_Trfase_dom"/>
</dbReference>
<organism evidence="10 11">
    <name type="scientific">Trichococcus pasteurii</name>
    <dbReference type="NCBI Taxonomy" id="43064"/>
    <lineage>
        <taxon>Bacteria</taxon>
        <taxon>Bacillati</taxon>
        <taxon>Bacillota</taxon>
        <taxon>Bacilli</taxon>
        <taxon>Lactobacillales</taxon>
        <taxon>Carnobacteriaceae</taxon>
        <taxon>Trichococcus</taxon>
    </lineage>
</organism>
<keyword evidence="7 8" id="KW-0275">Fatty acid biosynthesis</keyword>
<evidence type="ECO:0000256" key="1">
    <source>
        <dbReference type="ARBA" id="ARBA00022516"/>
    </source>
</evidence>
<evidence type="ECO:0000313" key="11">
    <source>
        <dbReference type="Proteomes" id="UP000195985"/>
    </source>
</evidence>
<dbReference type="EMBL" id="FWEY01000011">
    <property type="protein sequence ID" value="SLM53057.1"/>
    <property type="molecule type" value="Genomic_DNA"/>
</dbReference>
<dbReference type="Gene3D" id="3.90.470.20">
    <property type="entry name" value="4'-phosphopantetheinyl transferase domain"/>
    <property type="match status" value="1"/>
</dbReference>
<name>A0A1W1IJ82_9LACT</name>
<feature type="binding site" evidence="8">
    <location>
        <position position="8"/>
    </location>
    <ligand>
        <name>Mg(2+)</name>
        <dbReference type="ChEBI" id="CHEBI:18420"/>
    </ligand>
</feature>
<gene>
    <name evidence="8" type="primary">acpS</name>
    <name evidence="10" type="ORF">TPAS_2769</name>
</gene>
<dbReference type="NCBIfam" id="TIGR00516">
    <property type="entry name" value="acpS"/>
    <property type="match status" value="1"/>
</dbReference>
<evidence type="ECO:0000256" key="7">
    <source>
        <dbReference type="ARBA" id="ARBA00023160"/>
    </source>
</evidence>
<keyword evidence="1 8" id="KW-0444">Lipid biosynthesis</keyword>
<keyword evidence="11" id="KW-1185">Reference proteome</keyword>
<dbReference type="SUPFAM" id="SSF56214">
    <property type="entry name" value="4'-phosphopantetheinyl transferase"/>
    <property type="match status" value="1"/>
</dbReference>
<dbReference type="GO" id="GO:0006633">
    <property type="term" value="P:fatty acid biosynthetic process"/>
    <property type="evidence" value="ECO:0007669"/>
    <property type="project" value="UniProtKB-UniRule"/>
</dbReference>
<dbReference type="OrthoDB" id="517356at2"/>
<evidence type="ECO:0000313" key="10">
    <source>
        <dbReference type="EMBL" id="SLM53057.1"/>
    </source>
</evidence>
<dbReference type="EC" id="2.7.8.7" evidence="8"/>
<keyword evidence="4 8" id="KW-0276">Fatty acid metabolism</keyword>
<dbReference type="GO" id="GO:0000287">
    <property type="term" value="F:magnesium ion binding"/>
    <property type="evidence" value="ECO:0007669"/>
    <property type="project" value="UniProtKB-UniRule"/>
</dbReference>
<evidence type="ECO:0000259" key="9">
    <source>
        <dbReference type="Pfam" id="PF01648"/>
    </source>
</evidence>
<keyword evidence="8" id="KW-0963">Cytoplasm</keyword>
<feature type="binding site" evidence="8">
    <location>
        <position position="58"/>
    </location>
    <ligand>
        <name>Mg(2+)</name>
        <dbReference type="ChEBI" id="CHEBI:18420"/>
    </ligand>
</feature>
<keyword evidence="2 8" id="KW-0808">Transferase</keyword>
<dbReference type="InterPro" id="IPR008278">
    <property type="entry name" value="4-PPantetheinyl_Trfase_dom"/>
</dbReference>
<dbReference type="NCBIfam" id="TIGR00556">
    <property type="entry name" value="pantethn_trn"/>
    <property type="match status" value="1"/>
</dbReference>
<keyword evidence="3 8" id="KW-0479">Metal-binding</keyword>
<keyword evidence="5 8" id="KW-0460">Magnesium</keyword>
<dbReference type="InterPro" id="IPR002582">
    <property type="entry name" value="ACPS"/>
</dbReference>
<dbReference type="STRING" id="43064.SAMN04488086_11544"/>
<comment type="subcellular location">
    <subcellularLocation>
        <location evidence="8">Cytoplasm</location>
    </subcellularLocation>
</comment>
<comment type="cofactor">
    <cofactor evidence="8">
        <name>Mg(2+)</name>
        <dbReference type="ChEBI" id="CHEBI:18420"/>
    </cofactor>
</comment>
<evidence type="ECO:0000256" key="3">
    <source>
        <dbReference type="ARBA" id="ARBA00022723"/>
    </source>
</evidence>
<dbReference type="Proteomes" id="UP000195985">
    <property type="component" value="Unassembled WGS sequence"/>
</dbReference>
<evidence type="ECO:0000256" key="6">
    <source>
        <dbReference type="ARBA" id="ARBA00023098"/>
    </source>
</evidence>
<evidence type="ECO:0000256" key="2">
    <source>
        <dbReference type="ARBA" id="ARBA00022679"/>
    </source>
</evidence>
<dbReference type="InterPro" id="IPR037143">
    <property type="entry name" value="4-PPantetheinyl_Trfase_dom_sf"/>
</dbReference>
<sequence length="116" mass="12747">MIYGIGLDVTELDRITKAYDRRSGFAERVLTEAELKLFLALSGSRQMEFLAGRYAAKEAFSKAYGTGIGKLSFQDIEILPGENRKPEITKSPFEGTGFVSITHSGNIIAAQVVLEK</sequence>
<dbReference type="GO" id="GO:0008897">
    <property type="term" value="F:holo-[acyl-carrier-protein] synthase activity"/>
    <property type="evidence" value="ECO:0007669"/>
    <property type="project" value="UniProtKB-UniRule"/>
</dbReference>
<comment type="catalytic activity">
    <reaction evidence="8">
        <text>apo-[ACP] + CoA = holo-[ACP] + adenosine 3',5'-bisphosphate + H(+)</text>
        <dbReference type="Rhea" id="RHEA:12068"/>
        <dbReference type="Rhea" id="RHEA-COMP:9685"/>
        <dbReference type="Rhea" id="RHEA-COMP:9690"/>
        <dbReference type="ChEBI" id="CHEBI:15378"/>
        <dbReference type="ChEBI" id="CHEBI:29999"/>
        <dbReference type="ChEBI" id="CHEBI:57287"/>
        <dbReference type="ChEBI" id="CHEBI:58343"/>
        <dbReference type="ChEBI" id="CHEBI:64479"/>
        <dbReference type="EC" id="2.7.8.7"/>
    </reaction>
</comment>
<evidence type="ECO:0000256" key="5">
    <source>
        <dbReference type="ARBA" id="ARBA00022842"/>
    </source>
</evidence>
<evidence type="ECO:0000256" key="4">
    <source>
        <dbReference type="ARBA" id="ARBA00022832"/>
    </source>
</evidence>
<evidence type="ECO:0000256" key="8">
    <source>
        <dbReference type="HAMAP-Rule" id="MF_00101"/>
    </source>
</evidence>
<comment type="function">
    <text evidence="8">Transfers the 4'-phosphopantetheine moiety from coenzyme A to a Ser of acyl-carrier-protein.</text>
</comment>
<dbReference type="AlphaFoldDB" id="A0A1W1IJ82"/>
<keyword evidence="6 8" id="KW-0443">Lipid metabolism</keyword>
<protein>
    <recommendedName>
        <fullName evidence="8">Holo-[acyl-carrier-protein] synthase</fullName>
        <shortName evidence="8">Holo-ACP synthase</shortName>
        <ecNumber evidence="8">2.7.8.7</ecNumber>
    </recommendedName>
    <alternativeName>
        <fullName evidence="8">4'-phosphopantetheinyl transferase AcpS</fullName>
    </alternativeName>
</protein>
<proteinExistence type="inferred from homology"/>
<dbReference type="Pfam" id="PF01648">
    <property type="entry name" value="ACPS"/>
    <property type="match status" value="1"/>
</dbReference>
<feature type="domain" description="4'-phosphopantetheinyl transferase" evidence="9">
    <location>
        <begin position="4"/>
        <end position="94"/>
    </location>
</feature>
<accession>A0A1W1IJ82</accession>
<dbReference type="HAMAP" id="MF_00101">
    <property type="entry name" value="AcpS"/>
    <property type="match status" value="1"/>
</dbReference>